<organism evidence="1 2">
    <name type="scientific">Chryseobacterium artocarpi</name>
    <dbReference type="NCBI Taxonomy" id="1414727"/>
    <lineage>
        <taxon>Bacteria</taxon>
        <taxon>Pseudomonadati</taxon>
        <taxon>Bacteroidota</taxon>
        <taxon>Flavobacteriia</taxon>
        <taxon>Flavobacteriales</taxon>
        <taxon>Weeksellaceae</taxon>
        <taxon>Chryseobacterium group</taxon>
        <taxon>Chryseobacterium</taxon>
    </lineage>
</organism>
<dbReference type="Proteomes" id="UP000092651">
    <property type="component" value="Unassembled WGS sequence"/>
</dbReference>
<accession>A0A1B8ZZU9</accession>
<dbReference type="AlphaFoldDB" id="A0A1B8ZZU9"/>
<dbReference type="RefSeq" id="WP_065392869.1">
    <property type="nucleotide sequence ID" value="NZ_MAYH01000001.1"/>
</dbReference>
<gene>
    <name evidence="1" type="ORF">BBI01_01235</name>
</gene>
<protein>
    <submittedName>
        <fullName evidence="1">Uncharacterized protein</fullName>
    </submittedName>
</protein>
<keyword evidence="2" id="KW-1185">Reference proteome</keyword>
<evidence type="ECO:0000313" key="2">
    <source>
        <dbReference type="Proteomes" id="UP000092651"/>
    </source>
</evidence>
<reference evidence="1 2" key="1">
    <citation type="submission" date="2016-07" db="EMBL/GenBank/DDBJ databases">
        <authorList>
            <person name="Jeong J.-J."/>
            <person name="Kim D.W."/>
            <person name="Sang M.K."/>
            <person name="Choi I.-G."/>
            <person name="Kim K.D."/>
        </authorList>
    </citation>
    <scope>NUCLEOTIDE SEQUENCE [LARGE SCALE GENOMIC DNA]</scope>
    <source>
        <strain evidence="1 2">UTM-3</strain>
    </source>
</reference>
<dbReference type="EMBL" id="MAYH01000001">
    <property type="protein sequence ID" value="OCA77115.1"/>
    <property type="molecule type" value="Genomic_DNA"/>
</dbReference>
<comment type="caution">
    <text evidence="1">The sequence shown here is derived from an EMBL/GenBank/DDBJ whole genome shotgun (WGS) entry which is preliminary data.</text>
</comment>
<proteinExistence type="predicted"/>
<sequence>MQSRNSAKKRLMFIQKEDYNYLAYSTILLLNSFDCTSEATRFRDFRKIAYLVDFVNEGGIPQNFEQQKLADIYVKAQIKKKLMHHLVIILKNKNLIRVSINQSSRTIDLWLNKEQIPPEFLDQRIFEKETQNVKDLRSTMTTGVRSITIAKLVEKIFKNNNILTWEV</sequence>
<dbReference type="OrthoDB" id="1440633at2"/>
<name>A0A1B8ZZU9_9FLAO</name>
<evidence type="ECO:0000313" key="1">
    <source>
        <dbReference type="EMBL" id="OCA77115.1"/>
    </source>
</evidence>